<accession>A0A6I4M0R0</accession>
<proteinExistence type="predicted"/>
<keyword evidence="3" id="KW-1185">Reference proteome</keyword>
<evidence type="ECO:0000313" key="2">
    <source>
        <dbReference type="EMBL" id="MVZ99477.1"/>
    </source>
</evidence>
<comment type="caution">
    <text evidence="2">The sequence shown here is derived from an EMBL/GenBank/DDBJ whole genome shotgun (WGS) entry which is preliminary data.</text>
</comment>
<reference evidence="2" key="1">
    <citation type="submission" date="2019-12" db="EMBL/GenBank/DDBJ databases">
        <title>Actinomadura physcomitrii sp. nov., a novel actinomycete isolated from moss [Physcomitrium sphaericum (Ludw) Fuernr].</title>
        <authorList>
            <person name="Zhuang X."/>
        </authorList>
    </citation>
    <scope>NUCLEOTIDE SEQUENCE [LARGE SCALE GENOMIC DNA]</scope>
    <source>
        <strain evidence="2">LD22</strain>
    </source>
</reference>
<sequence>MNDARAARPPLDRDGADRALARLRDEQERIGAALLELEAHQGYRLLDGAALDGGTRRVQAEVRARMAEVWALFDRYGRTLAEAERLRARHSRPDRAQLAELTRLLAGPSVELPAEEVPLERRTLLAAPSGEKLTLQEVVARMTPLYEDVAKTVAALDTVWSALLARLAEAEAEQRAAAGLLASLGGTDPDLERLTAELAAMAAVVRGDPLALASGGRADTGRLDTLRTALADVRRDLEEAQRLREGFADRIAGIASVLDALRAAEAEARRARDEVLAKIASPVLPDLPDMSATLADRLAAVGHPPPGAAARAGGWNDLAGRVADLDRAMRAALDRARRDAEVIRGLLDRREELRGRLEAYRAKAARLGGAEDAELAAIYERARELLWTSPCDLREATVTLSGYQQAITSRVKGAQR</sequence>
<name>A0A6I4M0R0_9ACTN</name>
<dbReference type="Proteomes" id="UP000462055">
    <property type="component" value="Unassembled WGS sequence"/>
</dbReference>
<evidence type="ECO:0000313" key="3">
    <source>
        <dbReference type="Proteomes" id="UP000462055"/>
    </source>
</evidence>
<keyword evidence="1" id="KW-0175">Coiled coil</keyword>
<dbReference type="AlphaFoldDB" id="A0A6I4M0R0"/>
<dbReference type="RefSeq" id="WP_151591275.1">
    <property type="nucleotide sequence ID" value="NZ_WBMS02000002.1"/>
</dbReference>
<gene>
    <name evidence="2" type="ORF">F8568_003615</name>
</gene>
<feature type="coiled-coil region" evidence="1">
    <location>
        <begin position="223"/>
        <end position="278"/>
    </location>
</feature>
<dbReference type="EMBL" id="WBMS02000002">
    <property type="protein sequence ID" value="MVZ99477.1"/>
    <property type="molecule type" value="Genomic_DNA"/>
</dbReference>
<organism evidence="2 3">
    <name type="scientific">Actinomadura physcomitrii</name>
    <dbReference type="NCBI Taxonomy" id="2650748"/>
    <lineage>
        <taxon>Bacteria</taxon>
        <taxon>Bacillati</taxon>
        <taxon>Actinomycetota</taxon>
        <taxon>Actinomycetes</taxon>
        <taxon>Streptosporangiales</taxon>
        <taxon>Thermomonosporaceae</taxon>
        <taxon>Actinomadura</taxon>
    </lineage>
</organism>
<evidence type="ECO:0000256" key="1">
    <source>
        <dbReference type="SAM" id="Coils"/>
    </source>
</evidence>
<protein>
    <submittedName>
        <fullName evidence="2">Uncharacterized protein</fullName>
    </submittedName>
</protein>